<evidence type="ECO:0000256" key="8">
    <source>
        <dbReference type="ARBA" id="ARBA00023143"/>
    </source>
</evidence>
<keyword evidence="5 11" id="KW-0812">Transmembrane</keyword>
<keyword evidence="15" id="KW-1185">Reference proteome</keyword>
<dbReference type="RefSeq" id="WP_249711040.1">
    <property type="nucleotide sequence ID" value="NZ_JAMFMB010000019.1"/>
</dbReference>
<feature type="compositionally biased region" description="Polar residues" evidence="10">
    <location>
        <begin position="282"/>
        <end position="294"/>
    </location>
</feature>
<keyword evidence="14" id="KW-0969">Cilium</keyword>
<comment type="subcellular location">
    <subcellularLocation>
        <location evidence="1 9">Bacterial flagellum basal body</location>
    </subcellularLocation>
    <subcellularLocation>
        <location evidence="2">Cell membrane</location>
        <topology evidence="2">Multi-pass membrane protein</topology>
    </subcellularLocation>
</comment>
<dbReference type="InterPro" id="IPR000067">
    <property type="entry name" value="FlgMring_FliF"/>
</dbReference>
<dbReference type="PANTHER" id="PTHR30046">
    <property type="entry name" value="FLAGELLAR M-RING PROTEIN"/>
    <property type="match status" value="1"/>
</dbReference>
<keyword evidence="6 11" id="KW-1133">Transmembrane helix</keyword>
<gene>
    <name evidence="14" type="primary">fliF</name>
    <name evidence="14" type="ORF">M3P21_14895</name>
</gene>
<evidence type="ECO:0000256" key="7">
    <source>
        <dbReference type="ARBA" id="ARBA00023136"/>
    </source>
</evidence>
<feature type="transmembrane region" description="Helical" evidence="11">
    <location>
        <begin position="17"/>
        <end position="36"/>
    </location>
</feature>
<dbReference type="NCBIfam" id="TIGR00206">
    <property type="entry name" value="fliF"/>
    <property type="match status" value="1"/>
</dbReference>
<evidence type="ECO:0000256" key="9">
    <source>
        <dbReference type="PIRNR" id="PIRNR004862"/>
    </source>
</evidence>
<feature type="domain" description="Flagellar M-ring N-terminal" evidence="12">
    <location>
        <begin position="38"/>
        <end position="208"/>
    </location>
</feature>
<dbReference type="InterPro" id="IPR043427">
    <property type="entry name" value="YscJ/FliF"/>
</dbReference>
<feature type="domain" description="Flagellar M-ring C-terminal" evidence="13">
    <location>
        <begin position="237"/>
        <end position="394"/>
    </location>
</feature>
<accession>A0ABT0Q4M5</accession>
<keyword evidence="14" id="KW-0966">Cell projection</keyword>
<evidence type="ECO:0000313" key="15">
    <source>
        <dbReference type="Proteomes" id="UP001203880"/>
    </source>
</evidence>
<dbReference type="InterPro" id="IPR013556">
    <property type="entry name" value="Flag_M-ring_C"/>
</dbReference>
<comment type="function">
    <text evidence="9">The M ring may be actively involved in energy transduction.</text>
</comment>
<protein>
    <recommendedName>
        <fullName evidence="9">Flagellar M-ring protein</fullName>
    </recommendedName>
</protein>
<evidence type="ECO:0000256" key="4">
    <source>
        <dbReference type="ARBA" id="ARBA00022475"/>
    </source>
</evidence>
<name>A0ABT0Q4M5_9RHOB</name>
<keyword evidence="14" id="KW-0282">Flagellum</keyword>
<evidence type="ECO:0000256" key="1">
    <source>
        <dbReference type="ARBA" id="ARBA00004117"/>
    </source>
</evidence>
<keyword evidence="7 11" id="KW-0472">Membrane</keyword>
<dbReference type="PANTHER" id="PTHR30046:SF0">
    <property type="entry name" value="FLAGELLAR M-RING PROTEIN"/>
    <property type="match status" value="1"/>
</dbReference>
<sequence>MQQIGSVWAGLDKRKQILAIAAIVAMAVTIFGLVRISTTPSMALLYADLETSAAGEVVQTLEQEGVPYEVKAGAIYVPSDKRDQLRLTLASEGLPATGGRGYELLDSLNGFGTTSRMFDAAYWRAKEGELARTIVAGPHVAQARVHIANNMGEPFRRDAKTTASVFITSANGQVQPGQADAIRYLVASAVNGLNVDDVAVIDAAGGLIGEAETASQSDASDARADRLRERVLRLIEARVGRGNAVVEVSVDTVTEQESVRERRFDPNGRVAISTDLEERSDSASNQSNDVTVASNLPDGDANGEDSSKSLANSTRERVNYEVSETETEILRLPGAIKRLSVAVLVNEAAATGADGVPSSAPRPEDELEAMRELVASAVGFDAERGDVITIKSMQLPVPAPEGTEAVAPSFLQGLGLRTMPLIQMAFLSMVLLGLGAFVIRPILTSSAALPPPQLALSPDPGAPGTADLPALTGEVHTADAPTGTAQAALAPAQGHAASTLPTQADKPVDRLRELVGDRQDESVEILRSWLEESRGNA</sequence>
<evidence type="ECO:0000256" key="2">
    <source>
        <dbReference type="ARBA" id="ARBA00004651"/>
    </source>
</evidence>
<feature type="transmembrane region" description="Helical" evidence="11">
    <location>
        <begin position="421"/>
        <end position="443"/>
    </location>
</feature>
<dbReference type="EMBL" id="JAMFMB010000019">
    <property type="protein sequence ID" value="MCL6284819.1"/>
    <property type="molecule type" value="Genomic_DNA"/>
</dbReference>
<reference evidence="14" key="1">
    <citation type="submission" date="2022-05" db="EMBL/GenBank/DDBJ databases">
        <authorList>
            <person name="Park J.-S."/>
        </authorList>
    </citation>
    <scope>NUCLEOTIDE SEQUENCE</scope>
    <source>
        <strain evidence="14">2012CJ41-6</strain>
    </source>
</reference>
<dbReference type="Pfam" id="PF08345">
    <property type="entry name" value="YscJ_FliF_C"/>
    <property type="match status" value="1"/>
</dbReference>
<evidence type="ECO:0000259" key="12">
    <source>
        <dbReference type="Pfam" id="PF01514"/>
    </source>
</evidence>
<evidence type="ECO:0000256" key="10">
    <source>
        <dbReference type="SAM" id="MobiDB-lite"/>
    </source>
</evidence>
<evidence type="ECO:0000256" key="11">
    <source>
        <dbReference type="SAM" id="Phobius"/>
    </source>
</evidence>
<feature type="compositionally biased region" description="Low complexity" evidence="10">
    <location>
        <begin position="486"/>
        <end position="497"/>
    </location>
</feature>
<evidence type="ECO:0000256" key="6">
    <source>
        <dbReference type="ARBA" id="ARBA00022989"/>
    </source>
</evidence>
<evidence type="ECO:0000313" key="14">
    <source>
        <dbReference type="EMBL" id="MCL6284819.1"/>
    </source>
</evidence>
<evidence type="ECO:0000256" key="3">
    <source>
        <dbReference type="ARBA" id="ARBA00007971"/>
    </source>
</evidence>
<feature type="region of interest" description="Disordered" evidence="10">
    <location>
        <begin position="486"/>
        <end position="507"/>
    </location>
</feature>
<evidence type="ECO:0000259" key="13">
    <source>
        <dbReference type="Pfam" id="PF08345"/>
    </source>
</evidence>
<proteinExistence type="inferred from homology"/>
<dbReference type="PRINTS" id="PR01009">
    <property type="entry name" value="FLGMRINGFLIF"/>
</dbReference>
<organism evidence="14 15">
    <name type="scientific">Ruegeria spongiae</name>
    <dbReference type="NCBI Taxonomy" id="2942209"/>
    <lineage>
        <taxon>Bacteria</taxon>
        <taxon>Pseudomonadati</taxon>
        <taxon>Pseudomonadota</taxon>
        <taxon>Alphaproteobacteria</taxon>
        <taxon>Rhodobacterales</taxon>
        <taxon>Roseobacteraceae</taxon>
        <taxon>Ruegeria</taxon>
    </lineage>
</organism>
<dbReference type="InterPro" id="IPR045851">
    <property type="entry name" value="AMP-bd_C_sf"/>
</dbReference>
<dbReference type="Pfam" id="PF01514">
    <property type="entry name" value="YscJ_FliF"/>
    <property type="match status" value="1"/>
</dbReference>
<dbReference type="Gene3D" id="3.30.300.30">
    <property type="match status" value="1"/>
</dbReference>
<keyword evidence="8 9" id="KW-0975">Bacterial flagellum</keyword>
<evidence type="ECO:0000256" key="5">
    <source>
        <dbReference type="ARBA" id="ARBA00022692"/>
    </source>
</evidence>
<comment type="caution">
    <text evidence="14">The sequence shown here is derived from an EMBL/GenBank/DDBJ whole genome shotgun (WGS) entry which is preliminary data.</text>
</comment>
<dbReference type="Proteomes" id="UP001203880">
    <property type="component" value="Unassembled WGS sequence"/>
</dbReference>
<feature type="region of interest" description="Disordered" evidence="10">
    <location>
        <begin position="275"/>
        <end position="319"/>
    </location>
</feature>
<keyword evidence="4" id="KW-1003">Cell membrane</keyword>
<dbReference type="PIRSF" id="PIRSF004862">
    <property type="entry name" value="FliF"/>
    <property type="match status" value="1"/>
</dbReference>
<comment type="similarity">
    <text evidence="3 9">Belongs to the FliF family.</text>
</comment>
<dbReference type="InterPro" id="IPR006182">
    <property type="entry name" value="FliF_N_dom"/>
</dbReference>